<dbReference type="RefSeq" id="WP_090615365.1">
    <property type="nucleotide sequence ID" value="NZ_FOFD01000002.1"/>
</dbReference>
<sequence>MSEAATSFDVLEGIFAVDEDDEVHLAVDDYEWANPYEVVDVDHVEWDGATGETWATRVVIVEGGYSSTFSVTAIEGDADLELRKHPGGQKRGDLERFEPVDDDRVEDESGTSAEDNSTSDSVSEAEPADVLEEAAADDAPGPSTEYLETVNEVLDGDDVQEEITVDEDDDNDSVELPDGVTEDLVDELTSGGIEIGSLAEELGVHRNRARTIVFDLGFYKRVREVWRDRERASIDPRIGGLLVVVIGLVTIGLIAVGVTYP</sequence>
<keyword evidence="2" id="KW-1133">Transmembrane helix</keyword>
<dbReference type="AlphaFoldDB" id="A0A1H9ET62"/>
<gene>
    <name evidence="3" type="ORF">SAMN04489841_1367</name>
</gene>
<evidence type="ECO:0000313" key="3">
    <source>
        <dbReference type="EMBL" id="SEQ28443.1"/>
    </source>
</evidence>
<feature type="compositionally biased region" description="Acidic residues" evidence="1">
    <location>
        <begin position="100"/>
        <end position="109"/>
    </location>
</feature>
<name>A0A1H9ET62_9EURY</name>
<feature type="transmembrane region" description="Helical" evidence="2">
    <location>
        <begin position="238"/>
        <end position="260"/>
    </location>
</feature>
<keyword evidence="4" id="KW-1185">Reference proteome</keyword>
<keyword evidence="2" id="KW-0812">Transmembrane</keyword>
<accession>A0A1H9ET62</accession>
<feature type="compositionally biased region" description="Polar residues" evidence="1">
    <location>
        <begin position="110"/>
        <end position="122"/>
    </location>
</feature>
<dbReference type="OrthoDB" id="205345at2157"/>
<proteinExistence type="predicted"/>
<protein>
    <submittedName>
        <fullName evidence="3">Uncharacterized protein</fullName>
    </submittedName>
</protein>
<evidence type="ECO:0000256" key="1">
    <source>
        <dbReference type="SAM" id="MobiDB-lite"/>
    </source>
</evidence>
<feature type="region of interest" description="Disordered" evidence="1">
    <location>
        <begin position="82"/>
        <end position="128"/>
    </location>
</feature>
<dbReference type="Proteomes" id="UP000199114">
    <property type="component" value="Unassembled WGS sequence"/>
</dbReference>
<dbReference type="EMBL" id="FOFD01000002">
    <property type="protein sequence ID" value="SEQ28443.1"/>
    <property type="molecule type" value="Genomic_DNA"/>
</dbReference>
<dbReference type="STRING" id="1186196.SAMN04489841_1367"/>
<organism evidence="3 4">
    <name type="scientific">Natrinema salaciae</name>
    <dbReference type="NCBI Taxonomy" id="1186196"/>
    <lineage>
        <taxon>Archaea</taxon>
        <taxon>Methanobacteriati</taxon>
        <taxon>Methanobacteriota</taxon>
        <taxon>Stenosarchaea group</taxon>
        <taxon>Halobacteria</taxon>
        <taxon>Halobacteriales</taxon>
        <taxon>Natrialbaceae</taxon>
        <taxon>Natrinema</taxon>
    </lineage>
</organism>
<evidence type="ECO:0000313" key="4">
    <source>
        <dbReference type="Proteomes" id="UP000199114"/>
    </source>
</evidence>
<reference evidence="4" key="1">
    <citation type="submission" date="2016-10" db="EMBL/GenBank/DDBJ databases">
        <authorList>
            <person name="Varghese N."/>
            <person name="Submissions S."/>
        </authorList>
    </citation>
    <scope>NUCLEOTIDE SEQUENCE [LARGE SCALE GENOMIC DNA]</scope>
    <source>
        <strain evidence="4">DSM 25055</strain>
    </source>
</reference>
<feature type="compositionally biased region" description="Basic and acidic residues" evidence="1">
    <location>
        <begin position="82"/>
        <end position="99"/>
    </location>
</feature>
<evidence type="ECO:0000256" key="2">
    <source>
        <dbReference type="SAM" id="Phobius"/>
    </source>
</evidence>
<keyword evidence="2" id="KW-0472">Membrane</keyword>